<protein>
    <submittedName>
        <fullName evidence="3">Fibronectin type-III domain-containing protein</fullName>
    </submittedName>
</protein>
<evidence type="ECO:0000313" key="2">
    <source>
        <dbReference type="Proteomes" id="UP000270296"/>
    </source>
</evidence>
<accession>A0A183IJE0</accession>
<evidence type="ECO:0000313" key="3">
    <source>
        <dbReference type="WBParaSite" id="SBAD_0000390601-mRNA-1"/>
    </source>
</evidence>
<sequence>MPTNVHYEALPDSIHLMWDFPRDHNEVVVRGYTVGWGEEQHVDSMAISLAGKETNNVQLDGLRKADPLATAT</sequence>
<dbReference type="EMBL" id="UZAM01007920">
    <property type="protein sequence ID" value="VDP02197.1"/>
    <property type="molecule type" value="Genomic_DNA"/>
</dbReference>
<name>A0A183IJE0_9BILA</name>
<reference evidence="3" key="1">
    <citation type="submission" date="2016-06" db="UniProtKB">
        <authorList>
            <consortium name="WormBaseParasite"/>
        </authorList>
    </citation>
    <scope>IDENTIFICATION</scope>
</reference>
<dbReference type="AlphaFoldDB" id="A0A183IJE0"/>
<evidence type="ECO:0000313" key="1">
    <source>
        <dbReference type="EMBL" id="VDP02197.1"/>
    </source>
</evidence>
<gene>
    <name evidence="1" type="ORF">SBAD_LOCUS3736</name>
</gene>
<dbReference type="CDD" id="cd00063">
    <property type="entry name" value="FN3"/>
    <property type="match status" value="1"/>
</dbReference>
<reference evidence="1 2" key="2">
    <citation type="submission" date="2018-11" db="EMBL/GenBank/DDBJ databases">
        <authorList>
            <consortium name="Pathogen Informatics"/>
        </authorList>
    </citation>
    <scope>NUCLEOTIDE SEQUENCE [LARGE SCALE GENOMIC DNA]</scope>
</reference>
<dbReference type="InterPro" id="IPR036116">
    <property type="entry name" value="FN3_sf"/>
</dbReference>
<organism evidence="3">
    <name type="scientific">Soboliphyme baturini</name>
    <dbReference type="NCBI Taxonomy" id="241478"/>
    <lineage>
        <taxon>Eukaryota</taxon>
        <taxon>Metazoa</taxon>
        <taxon>Ecdysozoa</taxon>
        <taxon>Nematoda</taxon>
        <taxon>Enoplea</taxon>
        <taxon>Dorylaimia</taxon>
        <taxon>Dioctophymatida</taxon>
        <taxon>Dioctophymatoidea</taxon>
        <taxon>Soboliphymatidae</taxon>
        <taxon>Soboliphyme</taxon>
    </lineage>
</organism>
<dbReference type="SUPFAM" id="SSF49265">
    <property type="entry name" value="Fibronectin type III"/>
    <property type="match status" value="1"/>
</dbReference>
<dbReference type="Proteomes" id="UP000270296">
    <property type="component" value="Unassembled WGS sequence"/>
</dbReference>
<dbReference type="WBParaSite" id="SBAD_0000390601-mRNA-1">
    <property type="protein sequence ID" value="SBAD_0000390601-mRNA-1"/>
    <property type="gene ID" value="SBAD_0000390601"/>
</dbReference>
<dbReference type="InterPro" id="IPR013783">
    <property type="entry name" value="Ig-like_fold"/>
</dbReference>
<proteinExistence type="predicted"/>
<dbReference type="Gene3D" id="2.60.40.10">
    <property type="entry name" value="Immunoglobulins"/>
    <property type="match status" value="1"/>
</dbReference>
<dbReference type="InterPro" id="IPR003961">
    <property type="entry name" value="FN3_dom"/>
</dbReference>
<keyword evidence="2" id="KW-1185">Reference proteome</keyword>
<dbReference type="OrthoDB" id="5853416at2759"/>